<dbReference type="EMBL" id="CYSF01000006">
    <property type="protein sequence ID" value="CUH84014.1"/>
    <property type="molecule type" value="Genomic_DNA"/>
</dbReference>
<proteinExistence type="inferred from homology"/>
<dbReference type="GO" id="GO:0030288">
    <property type="term" value="C:outer membrane-bounded periplasmic space"/>
    <property type="evidence" value="ECO:0007669"/>
    <property type="project" value="UniProtKB-UniRule"/>
</dbReference>
<keyword evidence="1" id="KW-0131">Cell cycle</keyword>
<keyword evidence="1" id="KW-0175">Coiled coil</keyword>
<protein>
    <recommendedName>
        <fullName evidence="1">Cell division coordinator CpoB</fullName>
    </recommendedName>
</protein>
<evidence type="ECO:0000313" key="2">
    <source>
        <dbReference type="EMBL" id="CUH84014.1"/>
    </source>
</evidence>
<evidence type="ECO:0000256" key="1">
    <source>
        <dbReference type="HAMAP-Rule" id="MF_02066"/>
    </source>
</evidence>
<dbReference type="Proteomes" id="UP000051681">
    <property type="component" value="Unassembled WGS sequence"/>
</dbReference>
<dbReference type="GO" id="GO:0043093">
    <property type="term" value="P:FtsZ-dependent cytokinesis"/>
    <property type="evidence" value="ECO:0007669"/>
    <property type="project" value="UniProtKB-UniRule"/>
</dbReference>
<dbReference type="STRING" id="340021.TM5383_01219"/>
<dbReference type="InterPro" id="IPR034706">
    <property type="entry name" value="CpoB"/>
</dbReference>
<accession>A0A0P1GNF5</accession>
<dbReference type="RefSeq" id="WP_058318111.1">
    <property type="nucleotide sequence ID" value="NZ_CYSF01000006.1"/>
</dbReference>
<dbReference type="InterPro" id="IPR014162">
    <property type="entry name" value="CpoB_C"/>
</dbReference>
<comment type="function">
    <text evidence="1">Mediates coordination of peptidoglycan synthesis and outer membrane constriction during cell division.</text>
</comment>
<dbReference type="Gene3D" id="1.25.40.10">
    <property type="entry name" value="Tetratricopeptide repeat domain"/>
    <property type="match status" value="1"/>
</dbReference>
<dbReference type="SUPFAM" id="SSF48452">
    <property type="entry name" value="TPR-like"/>
    <property type="match status" value="1"/>
</dbReference>
<dbReference type="InterPro" id="IPR019734">
    <property type="entry name" value="TPR_rpt"/>
</dbReference>
<keyword evidence="1" id="KW-0574">Periplasm</keyword>
<feature type="chain" id="PRO_5009984569" description="Cell division coordinator CpoB" evidence="1">
    <location>
        <begin position="21"/>
        <end position="275"/>
    </location>
</feature>
<feature type="signal peptide" evidence="1">
    <location>
        <begin position="1"/>
        <end position="20"/>
    </location>
</feature>
<sequence length="275" mass="28896" precursor="true">MRWFVIAALMATATPQNAVAQDRDQTLADIRQELSVLYVDLQRLKRELNTTGAPEGAIGGTLLQRVNAIEGQMQRLTAKTEELEFRINRVATDGGNRVGDLEFRLCELEDGCDIASLAEGSTLGGDLNGDEIAVPVAPDAGIVDGPELAIGEEADFERADAALNAGEYAQALELLDGFLNSYPGSPLAPLAHLLRGDALAGNGDQTSSARAYLDAFSAAPQGDSAPEALYKLGYSLGQLGQTAEACVTLAEVGLRFPGSDSVAIAEAERGRLSCS</sequence>
<keyword evidence="1" id="KW-0732">Signal</keyword>
<dbReference type="InterPro" id="IPR011990">
    <property type="entry name" value="TPR-like_helical_dom_sf"/>
</dbReference>
<feature type="coiled-coil region" evidence="1">
    <location>
        <begin position="27"/>
        <end position="86"/>
    </location>
</feature>
<keyword evidence="3" id="KW-1185">Reference proteome</keyword>
<dbReference type="HAMAP" id="MF_02066">
    <property type="entry name" value="CpoB"/>
    <property type="match status" value="1"/>
</dbReference>
<comment type="similarity">
    <text evidence="1">Belongs to the CpoB family.</text>
</comment>
<dbReference type="NCBIfam" id="TIGR02795">
    <property type="entry name" value="tol_pal_ybgF"/>
    <property type="match status" value="1"/>
</dbReference>
<dbReference type="OrthoDB" id="9763909at2"/>
<dbReference type="Pfam" id="PF13432">
    <property type="entry name" value="TPR_16"/>
    <property type="match status" value="1"/>
</dbReference>
<evidence type="ECO:0000313" key="3">
    <source>
        <dbReference type="Proteomes" id="UP000051681"/>
    </source>
</evidence>
<name>A0A0P1GNF5_9RHOB</name>
<dbReference type="AlphaFoldDB" id="A0A0P1GNF5"/>
<reference evidence="2 3" key="1">
    <citation type="submission" date="2015-09" db="EMBL/GenBank/DDBJ databases">
        <authorList>
            <consortium name="Swine Surveillance"/>
        </authorList>
    </citation>
    <scope>NUCLEOTIDE SEQUENCE [LARGE SCALE GENOMIC DNA]</scope>
    <source>
        <strain evidence="2 3">CECT 8383</strain>
    </source>
</reference>
<keyword evidence="1" id="KW-0132">Cell division</keyword>
<organism evidence="2 3">
    <name type="scientific">Thalassovita mediterranea</name>
    <dbReference type="NCBI Taxonomy" id="340021"/>
    <lineage>
        <taxon>Bacteria</taxon>
        <taxon>Pseudomonadati</taxon>
        <taxon>Pseudomonadota</taxon>
        <taxon>Alphaproteobacteria</taxon>
        <taxon>Rhodobacterales</taxon>
        <taxon>Roseobacteraceae</taxon>
        <taxon>Thalassovita</taxon>
    </lineage>
</organism>
<gene>
    <name evidence="1" type="primary">cpoB</name>
    <name evidence="2" type="ORF">TM5383_01219</name>
</gene>
<dbReference type="Pfam" id="PF13174">
    <property type="entry name" value="TPR_6"/>
    <property type="match status" value="1"/>
</dbReference>
<comment type="subcellular location">
    <subcellularLocation>
        <location evidence="1">Periplasm</location>
    </subcellularLocation>
</comment>